<feature type="signal peptide" evidence="1">
    <location>
        <begin position="1"/>
        <end position="20"/>
    </location>
</feature>
<dbReference type="AlphaFoldDB" id="A0A813ZTP9"/>
<evidence type="ECO:0000313" key="3">
    <source>
        <dbReference type="Proteomes" id="UP000663879"/>
    </source>
</evidence>
<evidence type="ECO:0000256" key="1">
    <source>
        <dbReference type="SAM" id="SignalP"/>
    </source>
</evidence>
<dbReference type="EMBL" id="CAJNOC010001967">
    <property type="protein sequence ID" value="CAF0904012.1"/>
    <property type="molecule type" value="Genomic_DNA"/>
</dbReference>
<keyword evidence="3" id="KW-1185">Reference proteome</keyword>
<gene>
    <name evidence="2" type="ORF">OXX778_LOCUS11549</name>
</gene>
<protein>
    <submittedName>
        <fullName evidence="2">Uncharacterized protein</fullName>
    </submittedName>
</protein>
<accession>A0A813ZTP9</accession>
<dbReference type="OrthoDB" id="10494606at2759"/>
<reference evidence="2" key="1">
    <citation type="submission" date="2021-02" db="EMBL/GenBank/DDBJ databases">
        <authorList>
            <person name="Nowell W R."/>
        </authorList>
    </citation>
    <scope>NUCLEOTIDE SEQUENCE</scope>
    <source>
        <strain evidence="2">Ploen Becks lab</strain>
    </source>
</reference>
<organism evidence="2 3">
    <name type="scientific">Brachionus calyciflorus</name>
    <dbReference type="NCBI Taxonomy" id="104777"/>
    <lineage>
        <taxon>Eukaryota</taxon>
        <taxon>Metazoa</taxon>
        <taxon>Spiralia</taxon>
        <taxon>Gnathifera</taxon>
        <taxon>Rotifera</taxon>
        <taxon>Eurotatoria</taxon>
        <taxon>Monogononta</taxon>
        <taxon>Pseudotrocha</taxon>
        <taxon>Ploima</taxon>
        <taxon>Brachionidae</taxon>
        <taxon>Brachionus</taxon>
    </lineage>
</organism>
<name>A0A813ZTP9_9BILA</name>
<proteinExistence type="predicted"/>
<dbReference type="Proteomes" id="UP000663879">
    <property type="component" value="Unassembled WGS sequence"/>
</dbReference>
<feature type="chain" id="PRO_5032621183" evidence="1">
    <location>
        <begin position="21"/>
        <end position="221"/>
    </location>
</feature>
<keyword evidence="1" id="KW-0732">Signal</keyword>
<comment type="caution">
    <text evidence="2">The sequence shown here is derived from an EMBL/GenBank/DDBJ whole genome shotgun (WGS) entry which is preliminary data.</text>
</comment>
<evidence type="ECO:0000313" key="2">
    <source>
        <dbReference type="EMBL" id="CAF0904012.1"/>
    </source>
</evidence>
<sequence>MNFILSVTLLALSLSVNIECQPLADSKNNFVNFFVEMLNPSFRRHRARLRPFTNQLGSPVINIRGTRDVEKTLRNVEVSSAECVYSLESLICVGMNKNGSEIHTECDANLNLSSTYENYDNFWLTGLKLVNLPTSIKAKFNLHAQADNKFKLKDNVQFGERTTVEIFSLHLKNDLKEYGIEVNDSKCWSKMIDFFNSLKENDLERIEYRNKVNTIASIKVL</sequence>